<evidence type="ECO:0000313" key="2">
    <source>
        <dbReference type="EMBL" id="BBO20097.1"/>
    </source>
</evidence>
<dbReference type="InterPro" id="IPR030995">
    <property type="entry name" value="SoxZ"/>
</dbReference>
<sequence>MAEPMKIRAKMVDGSAHVFVLMMHPMETGQRKDPRSGQVFPAHFIQSVTATLNDKPVLNMQCGPAISKNPVVGFRVKDAKPGDRLVVAWEDNKGDKARAEATIA</sequence>
<accession>A0A809RUL1</accession>
<dbReference type="Proteomes" id="UP000662914">
    <property type="component" value="Chromosome"/>
</dbReference>
<dbReference type="Pfam" id="PF08770">
    <property type="entry name" value="SoxZ"/>
    <property type="match status" value="1"/>
</dbReference>
<dbReference type="InterPro" id="IPR014756">
    <property type="entry name" value="Ig_E-set"/>
</dbReference>
<protein>
    <submittedName>
        <fullName evidence="2">Thiosulfate oxidation carrier complex protein SoxZ</fullName>
    </submittedName>
</protein>
<dbReference type="EMBL" id="AP021857">
    <property type="protein sequence ID" value="BBO20097.1"/>
    <property type="molecule type" value="Genomic_DNA"/>
</dbReference>
<feature type="domain" description="Sulphur oxidation protein SoxZ" evidence="1">
    <location>
        <begin position="8"/>
        <end position="101"/>
    </location>
</feature>
<reference evidence="2" key="1">
    <citation type="journal article" name="DNA Res.">
        <title>The physiological potential of anammox bacteria as revealed by their core genome structure.</title>
        <authorList>
            <person name="Okubo T."/>
            <person name="Toyoda A."/>
            <person name="Fukuhara K."/>
            <person name="Uchiyama I."/>
            <person name="Harigaya Y."/>
            <person name="Kuroiwa M."/>
            <person name="Suzuki T."/>
            <person name="Murakami Y."/>
            <person name="Suwa Y."/>
            <person name="Takami H."/>
        </authorList>
    </citation>
    <scope>NUCLEOTIDE SEQUENCE</scope>
    <source>
        <strain evidence="2">317325-3</strain>
    </source>
</reference>
<dbReference type="NCBIfam" id="TIGR04490">
    <property type="entry name" value="SoxZ_true"/>
    <property type="match status" value="1"/>
</dbReference>
<dbReference type="Gene3D" id="2.60.40.10">
    <property type="entry name" value="Immunoglobulins"/>
    <property type="match status" value="1"/>
</dbReference>
<organism evidence="2 3">
    <name type="scientific">Candidatus Desulfobacillus denitrificans</name>
    <dbReference type="NCBI Taxonomy" id="2608985"/>
    <lineage>
        <taxon>Bacteria</taxon>
        <taxon>Pseudomonadati</taxon>
        <taxon>Pseudomonadota</taxon>
        <taxon>Betaproteobacteria</taxon>
        <taxon>Candidatus Desulfobacillus</taxon>
    </lineage>
</organism>
<dbReference type="InterPro" id="IPR013783">
    <property type="entry name" value="Ig-like_fold"/>
</dbReference>
<dbReference type="InterPro" id="IPR014880">
    <property type="entry name" value="SoxZ_dom"/>
</dbReference>
<dbReference type="SUPFAM" id="SSF81296">
    <property type="entry name" value="E set domains"/>
    <property type="match status" value="1"/>
</dbReference>
<proteinExistence type="predicted"/>
<evidence type="ECO:0000313" key="3">
    <source>
        <dbReference type="Proteomes" id="UP000662914"/>
    </source>
</evidence>
<evidence type="ECO:0000259" key="1">
    <source>
        <dbReference type="Pfam" id="PF08770"/>
    </source>
</evidence>
<name>A0A809RUL1_9PROT</name>
<gene>
    <name evidence="2" type="ORF">DSYM_07960</name>
</gene>
<dbReference type="KEGG" id="ddz:DSYM_07960"/>
<dbReference type="AlphaFoldDB" id="A0A809RUL1"/>